<keyword evidence="2" id="KW-1185">Reference proteome</keyword>
<proteinExistence type="predicted"/>
<reference evidence="1 2" key="1">
    <citation type="submission" date="2019-05" db="EMBL/GenBank/DDBJ databases">
        <title>Another draft genome of Portunus trituberculatus and its Hox gene families provides insights of decapod evolution.</title>
        <authorList>
            <person name="Jeong J.-H."/>
            <person name="Song I."/>
            <person name="Kim S."/>
            <person name="Choi T."/>
            <person name="Kim D."/>
            <person name="Ryu S."/>
            <person name="Kim W."/>
        </authorList>
    </citation>
    <scope>NUCLEOTIDE SEQUENCE [LARGE SCALE GENOMIC DNA]</scope>
    <source>
        <tissue evidence="1">Muscle</tissue>
    </source>
</reference>
<organism evidence="1 2">
    <name type="scientific">Portunus trituberculatus</name>
    <name type="common">Swimming crab</name>
    <name type="synonym">Neptunus trituberculatus</name>
    <dbReference type="NCBI Taxonomy" id="210409"/>
    <lineage>
        <taxon>Eukaryota</taxon>
        <taxon>Metazoa</taxon>
        <taxon>Ecdysozoa</taxon>
        <taxon>Arthropoda</taxon>
        <taxon>Crustacea</taxon>
        <taxon>Multicrustacea</taxon>
        <taxon>Malacostraca</taxon>
        <taxon>Eumalacostraca</taxon>
        <taxon>Eucarida</taxon>
        <taxon>Decapoda</taxon>
        <taxon>Pleocyemata</taxon>
        <taxon>Brachyura</taxon>
        <taxon>Eubrachyura</taxon>
        <taxon>Portunoidea</taxon>
        <taxon>Portunidae</taxon>
        <taxon>Portuninae</taxon>
        <taxon>Portunus</taxon>
    </lineage>
</organism>
<comment type="caution">
    <text evidence="1">The sequence shown here is derived from an EMBL/GenBank/DDBJ whole genome shotgun (WGS) entry which is preliminary data.</text>
</comment>
<evidence type="ECO:0000313" key="2">
    <source>
        <dbReference type="Proteomes" id="UP000324222"/>
    </source>
</evidence>
<sequence length="47" mass="5329">MARGQKRWSKDFREIIDTATPVELAESIKLGHSATNCRTERGTRHSS</sequence>
<name>A0A5B7HIS2_PORTR</name>
<accession>A0A5B7HIS2</accession>
<dbReference type="EMBL" id="VSRR010029729">
    <property type="protein sequence ID" value="MPC69619.1"/>
    <property type="molecule type" value="Genomic_DNA"/>
</dbReference>
<gene>
    <name evidence="1" type="ORF">E2C01_063849</name>
</gene>
<dbReference type="Proteomes" id="UP000324222">
    <property type="component" value="Unassembled WGS sequence"/>
</dbReference>
<dbReference type="AlphaFoldDB" id="A0A5B7HIS2"/>
<evidence type="ECO:0000313" key="1">
    <source>
        <dbReference type="EMBL" id="MPC69619.1"/>
    </source>
</evidence>
<protein>
    <submittedName>
        <fullName evidence="1">Uncharacterized protein</fullName>
    </submittedName>
</protein>